<comment type="caution">
    <text evidence="2">The sequence shown here is derived from an EMBL/GenBank/DDBJ whole genome shotgun (WGS) entry which is preliminary data.</text>
</comment>
<dbReference type="EMBL" id="MHCT01000013">
    <property type="protein sequence ID" value="OGY26213.1"/>
    <property type="molecule type" value="Genomic_DNA"/>
</dbReference>
<dbReference type="STRING" id="1802597.A2Z24_01455"/>
<dbReference type="InterPro" id="IPR035093">
    <property type="entry name" value="RelE/ParE_toxin_dom_sf"/>
</dbReference>
<proteinExistence type="predicted"/>
<evidence type="ECO:0000256" key="1">
    <source>
        <dbReference type="ARBA" id="ARBA00022649"/>
    </source>
</evidence>
<dbReference type="NCBIfam" id="TIGR02385">
    <property type="entry name" value="RelE_StbE"/>
    <property type="match status" value="1"/>
</dbReference>
<dbReference type="Gene3D" id="3.30.2310.20">
    <property type="entry name" value="RelE-like"/>
    <property type="match status" value="1"/>
</dbReference>
<dbReference type="InterPro" id="IPR007712">
    <property type="entry name" value="RelE/ParE_toxin"/>
</dbReference>
<evidence type="ECO:0008006" key="4">
    <source>
        <dbReference type="Google" id="ProtNLM"/>
    </source>
</evidence>
<dbReference type="Proteomes" id="UP000177588">
    <property type="component" value="Unassembled WGS sequence"/>
</dbReference>
<accession>A0A1G1WEU7</accession>
<organism evidence="2 3">
    <name type="scientific">Candidatus Woykebacteria bacterium RBG_16_44_10</name>
    <dbReference type="NCBI Taxonomy" id="1802597"/>
    <lineage>
        <taxon>Bacteria</taxon>
        <taxon>Candidatus Woykeibacteriota</taxon>
    </lineage>
</organism>
<gene>
    <name evidence="2" type="ORF">A2Z24_01455</name>
</gene>
<evidence type="ECO:0000313" key="3">
    <source>
        <dbReference type="Proteomes" id="UP000177588"/>
    </source>
</evidence>
<keyword evidence="1" id="KW-1277">Toxin-antitoxin system</keyword>
<dbReference type="AlphaFoldDB" id="A0A1G1WEU7"/>
<sequence>MEILYSTKFAKEYKRLPEHIKNRAEEKEDIFRSDPFDPRLRTHKLKGELADFYSFSIAYSYRIVFHFEGKDVVVFDNVGTHEVYR</sequence>
<reference evidence="2 3" key="1">
    <citation type="journal article" date="2016" name="Nat. Commun.">
        <title>Thousands of microbial genomes shed light on interconnected biogeochemical processes in an aquifer system.</title>
        <authorList>
            <person name="Anantharaman K."/>
            <person name="Brown C.T."/>
            <person name="Hug L.A."/>
            <person name="Sharon I."/>
            <person name="Castelle C.J."/>
            <person name="Probst A.J."/>
            <person name="Thomas B.C."/>
            <person name="Singh A."/>
            <person name="Wilkins M.J."/>
            <person name="Karaoz U."/>
            <person name="Brodie E.L."/>
            <person name="Williams K.H."/>
            <person name="Hubbard S.S."/>
            <person name="Banfield J.F."/>
        </authorList>
    </citation>
    <scope>NUCLEOTIDE SEQUENCE [LARGE SCALE GENOMIC DNA]</scope>
</reference>
<name>A0A1G1WEU7_9BACT</name>
<dbReference type="SUPFAM" id="SSF143011">
    <property type="entry name" value="RelE-like"/>
    <property type="match status" value="1"/>
</dbReference>
<protein>
    <recommendedName>
        <fullName evidence="4">Plasmid stabilization protein</fullName>
    </recommendedName>
</protein>
<evidence type="ECO:0000313" key="2">
    <source>
        <dbReference type="EMBL" id="OGY26213.1"/>
    </source>
</evidence>